<evidence type="ECO:0000256" key="10">
    <source>
        <dbReference type="SAM" id="MobiDB-lite"/>
    </source>
</evidence>
<evidence type="ECO:0000256" key="8">
    <source>
        <dbReference type="PROSITE-ProRule" id="PRU00071"/>
    </source>
</evidence>
<evidence type="ECO:0000259" key="11">
    <source>
        <dbReference type="PROSITE" id="PS50884"/>
    </source>
</evidence>
<keyword evidence="13" id="KW-1185">Reference proteome</keyword>
<dbReference type="PROSITE" id="PS01361">
    <property type="entry name" value="ZF_DOF_1"/>
    <property type="match status" value="1"/>
</dbReference>
<dbReference type="Pfam" id="PF02701">
    <property type="entry name" value="Zn_ribbon_Dof"/>
    <property type="match status" value="1"/>
</dbReference>
<gene>
    <name evidence="12" type="ORF">CTI12_AA614340</name>
</gene>
<comment type="function">
    <text evidence="9">Transcription factor that binds specifically to a 5'-AA[AG]G-3' consensus core sequence.</text>
</comment>
<sequence length="263" mass="29670">MQPSLKLENTSFPSSPSQPITEPMAKRPRPHEDPDQDETVPCPRCDSTHTKFCYYNNYSLSQPRYFCKSCRRYWTKGGTIRNIPIGGVSRKNKKLRYHNVRELQRQQKYENEVQHTYKESHELANSSRPMFSAYPDFMFENLTINFLESGQSGGDNAEFENGDHFPVMVPTHGYEADTRNTHGLTPFGDMMTYYHDYFNKTVNIDDVKPKLFECGRLDQTGCHSDPFGLGVGGNGSSGSLMGLGSSWAGLMSGYGASSTNPLV</sequence>
<evidence type="ECO:0000256" key="3">
    <source>
        <dbReference type="ARBA" id="ARBA00022833"/>
    </source>
</evidence>
<evidence type="ECO:0000256" key="6">
    <source>
        <dbReference type="ARBA" id="ARBA00023163"/>
    </source>
</evidence>
<dbReference type="InterPro" id="IPR003851">
    <property type="entry name" value="Znf_Dof"/>
</dbReference>
<feature type="domain" description="Dof-type" evidence="11">
    <location>
        <begin position="40"/>
        <end position="94"/>
    </location>
</feature>
<dbReference type="PROSITE" id="PS50884">
    <property type="entry name" value="ZF_DOF_2"/>
    <property type="match status" value="1"/>
</dbReference>
<evidence type="ECO:0000256" key="1">
    <source>
        <dbReference type="ARBA" id="ARBA00022723"/>
    </source>
</evidence>
<proteinExistence type="predicted"/>
<evidence type="ECO:0000256" key="2">
    <source>
        <dbReference type="ARBA" id="ARBA00022771"/>
    </source>
</evidence>
<keyword evidence="6 9" id="KW-0804">Transcription</keyword>
<protein>
    <recommendedName>
        <fullName evidence="9">Dof zinc finger protein</fullName>
    </recommendedName>
</protein>
<reference evidence="12 13" key="1">
    <citation type="journal article" date="2018" name="Mol. Plant">
        <title>The genome of Artemisia annua provides insight into the evolution of Asteraceae family and artemisinin biosynthesis.</title>
        <authorList>
            <person name="Shen Q."/>
            <person name="Zhang L."/>
            <person name="Liao Z."/>
            <person name="Wang S."/>
            <person name="Yan T."/>
            <person name="Shi P."/>
            <person name="Liu M."/>
            <person name="Fu X."/>
            <person name="Pan Q."/>
            <person name="Wang Y."/>
            <person name="Lv Z."/>
            <person name="Lu X."/>
            <person name="Zhang F."/>
            <person name="Jiang W."/>
            <person name="Ma Y."/>
            <person name="Chen M."/>
            <person name="Hao X."/>
            <person name="Li L."/>
            <person name="Tang Y."/>
            <person name="Lv G."/>
            <person name="Zhou Y."/>
            <person name="Sun X."/>
            <person name="Brodelius P.E."/>
            <person name="Rose J.K.C."/>
            <person name="Tang K."/>
        </authorList>
    </citation>
    <scope>NUCLEOTIDE SEQUENCE [LARGE SCALE GENOMIC DNA]</scope>
    <source>
        <strain evidence="13">cv. Huhao1</strain>
        <tissue evidence="12">Leaf</tissue>
    </source>
</reference>
<dbReference type="InterPro" id="IPR045174">
    <property type="entry name" value="Dof"/>
</dbReference>
<dbReference type="GO" id="GO:0008270">
    <property type="term" value="F:zinc ion binding"/>
    <property type="evidence" value="ECO:0007669"/>
    <property type="project" value="UniProtKB-KW"/>
</dbReference>
<dbReference type="PANTHER" id="PTHR31992">
    <property type="entry name" value="DOF ZINC FINGER PROTEIN DOF1.4-RELATED"/>
    <property type="match status" value="1"/>
</dbReference>
<evidence type="ECO:0000256" key="5">
    <source>
        <dbReference type="ARBA" id="ARBA00023125"/>
    </source>
</evidence>
<accession>A0A2U1KE97</accession>
<evidence type="ECO:0000313" key="13">
    <source>
        <dbReference type="Proteomes" id="UP000245207"/>
    </source>
</evidence>
<dbReference type="GO" id="GO:0005634">
    <property type="term" value="C:nucleus"/>
    <property type="evidence" value="ECO:0007669"/>
    <property type="project" value="UniProtKB-SubCell"/>
</dbReference>
<dbReference type="Proteomes" id="UP000245207">
    <property type="component" value="Unassembled WGS sequence"/>
</dbReference>
<keyword evidence="2 8" id="KW-0863">Zinc-finger</keyword>
<keyword evidence="5 8" id="KW-0238">DNA-binding</keyword>
<dbReference type="STRING" id="35608.A0A2U1KE97"/>
<dbReference type="OrthoDB" id="1927254at2759"/>
<dbReference type="AlphaFoldDB" id="A0A2U1KE97"/>
<keyword evidence="4 9" id="KW-0805">Transcription regulation</keyword>
<comment type="subcellular location">
    <subcellularLocation>
        <location evidence="8 9">Nucleus</location>
    </subcellularLocation>
</comment>
<feature type="region of interest" description="Disordered" evidence="10">
    <location>
        <begin position="1"/>
        <end position="42"/>
    </location>
</feature>
<keyword evidence="1 9" id="KW-0479">Metal-binding</keyword>
<comment type="caution">
    <text evidence="12">The sequence shown here is derived from an EMBL/GenBank/DDBJ whole genome shotgun (WGS) entry which is preliminary data.</text>
</comment>
<feature type="compositionally biased region" description="Polar residues" evidence="10">
    <location>
        <begin position="1"/>
        <end position="20"/>
    </location>
</feature>
<evidence type="ECO:0000256" key="7">
    <source>
        <dbReference type="ARBA" id="ARBA00023242"/>
    </source>
</evidence>
<keyword evidence="3 9" id="KW-0862">Zinc</keyword>
<dbReference type="GO" id="GO:0003700">
    <property type="term" value="F:DNA-binding transcription factor activity"/>
    <property type="evidence" value="ECO:0007669"/>
    <property type="project" value="UniProtKB-UniRule"/>
</dbReference>
<name>A0A2U1KE97_ARTAN</name>
<dbReference type="PANTHER" id="PTHR31992:SF159">
    <property type="entry name" value="DOF ZINC FINGER PROTEIN"/>
    <property type="match status" value="1"/>
</dbReference>
<organism evidence="12 13">
    <name type="scientific">Artemisia annua</name>
    <name type="common">Sweet wormwood</name>
    <dbReference type="NCBI Taxonomy" id="35608"/>
    <lineage>
        <taxon>Eukaryota</taxon>
        <taxon>Viridiplantae</taxon>
        <taxon>Streptophyta</taxon>
        <taxon>Embryophyta</taxon>
        <taxon>Tracheophyta</taxon>
        <taxon>Spermatophyta</taxon>
        <taxon>Magnoliopsida</taxon>
        <taxon>eudicotyledons</taxon>
        <taxon>Gunneridae</taxon>
        <taxon>Pentapetalae</taxon>
        <taxon>asterids</taxon>
        <taxon>campanulids</taxon>
        <taxon>Asterales</taxon>
        <taxon>Asteraceae</taxon>
        <taxon>Asteroideae</taxon>
        <taxon>Anthemideae</taxon>
        <taxon>Artemisiinae</taxon>
        <taxon>Artemisia</taxon>
    </lineage>
</organism>
<evidence type="ECO:0000256" key="9">
    <source>
        <dbReference type="RuleBase" id="RU369094"/>
    </source>
</evidence>
<evidence type="ECO:0000256" key="4">
    <source>
        <dbReference type="ARBA" id="ARBA00023015"/>
    </source>
</evidence>
<keyword evidence="7 8" id="KW-0539">Nucleus</keyword>
<dbReference type="GO" id="GO:0003677">
    <property type="term" value="F:DNA binding"/>
    <property type="evidence" value="ECO:0007669"/>
    <property type="project" value="UniProtKB-UniRule"/>
</dbReference>
<dbReference type="EMBL" id="PKPP01021109">
    <property type="protein sequence ID" value="PWA34933.1"/>
    <property type="molecule type" value="Genomic_DNA"/>
</dbReference>
<evidence type="ECO:0000313" key="12">
    <source>
        <dbReference type="EMBL" id="PWA34933.1"/>
    </source>
</evidence>